<protein>
    <submittedName>
        <fullName evidence="1">Uncharacterized protein</fullName>
    </submittedName>
</protein>
<keyword evidence="2" id="KW-1185">Reference proteome</keyword>
<name>A0A6G1KX72_9PEZI</name>
<dbReference type="Proteomes" id="UP000799436">
    <property type="component" value="Unassembled WGS sequence"/>
</dbReference>
<dbReference type="EMBL" id="ML995896">
    <property type="protein sequence ID" value="KAF2765273.1"/>
    <property type="molecule type" value="Genomic_DNA"/>
</dbReference>
<proteinExistence type="predicted"/>
<evidence type="ECO:0000313" key="2">
    <source>
        <dbReference type="Proteomes" id="UP000799436"/>
    </source>
</evidence>
<organism evidence="1 2">
    <name type="scientific">Teratosphaeria nubilosa</name>
    <dbReference type="NCBI Taxonomy" id="161662"/>
    <lineage>
        <taxon>Eukaryota</taxon>
        <taxon>Fungi</taxon>
        <taxon>Dikarya</taxon>
        <taxon>Ascomycota</taxon>
        <taxon>Pezizomycotina</taxon>
        <taxon>Dothideomycetes</taxon>
        <taxon>Dothideomycetidae</taxon>
        <taxon>Mycosphaerellales</taxon>
        <taxon>Teratosphaeriaceae</taxon>
        <taxon>Teratosphaeria</taxon>
    </lineage>
</organism>
<evidence type="ECO:0000313" key="1">
    <source>
        <dbReference type="EMBL" id="KAF2765273.1"/>
    </source>
</evidence>
<reference evidence="1" key="1">
    <citation type="journal article" date="2020" name="Stud. Mycol.">
        <title>101 Dothideomycetes genomes: a test case for predicting lifestyles and emergence of pathogens.</title>
        <authorList>
            <person name="Haridas S."/>
            <person name="Albert R."/>
            <person name="Binder M."/>
            <person name="Bloem J."/>
            <person name="Labutti K."/>
            <person name="Salamov A."/>
            <person name="Andreopoulos B."/>
            <person name="Baker S."/>
            <person name="Barry K."/>
            <person name="Bills G."/>
            <person name="Bluhm B."/>
            <person name="Cannon C."/>
            <person name="Castanera R."/>
            <person name="Culley D."/>
            <person name="Daum C."/>
            <person name="Ezra D."/>
            <person name="Gonzalez J."/>
            <person name="Henrissat B."/>
            <person name="Kuo A."/>
            <person name="Liang C."/>
            <person name="Lipzen A."/>
            <person name="Lutzoni F."/>
            <person name="Magnuson J."/>
            <person name="Mondo S."/>
            <person name="Nolan M."/>
            <person name="Ohm R."/>
            <person name="Pangilinan J."/>
            <person name="Park H.-J."/>
            <person name="Ramirez L."/>
            <person name="Alfaro M."/>
            <person name="Sun H."/>
            <person name="Tritt A."/>
            <person name="Yoshinaga Y."/>
            <person name="Zwiers L.-H."/>
            <person name="Turgeon B."/>
            <person name="Goodwin S."/>
            <person name="Spatafora J."/>
            <person name="Crous P."/>
            <person name="Grigoriev I."/>
        </authorList>
    </citation>
    <scope>NUCLEOTIDE SEQUENCE</scope>
    <source>
        <strain evidence="1">CBS 116005</strain>
    </source>
</reference>
<gene>
    <name evidence="1" type="ORF">EJ03DRAFT_210799</name>
</gene>
<sequence>MCLGKCFGLPFIISSSTHSFLVLLQHLAALRDRPVASKKDHLSVRCLRVRPTAAGQHLAIHRLEKDETSYLDLAGWIQSVMEMAPRSCSEHTFASARQVSIRRW</sequence>
<dbReference type="AlphaFoldDB" id="A0A6G1KX72"/>
<accession>A0A6G1KX72</accession>